<keyword evidence="2" id="KW-1133">Transmembrane helix</keyword>
<gene>
    <name evidence="3" type="ORF">DDV96_00790</name>
</gene>
<sequence length="262" mass="29718">MEPNKFEETIREKLQEREIQPSSDAWRKLDARLGKPEKKNGNFMWYAIAASLVSILVIGALLFTKSKEVSEIENLVETPTNIELRDYKKQPALIPQKASLEDVAVEENTTTDKTENLQIVEERLAAKKTKLNQSAETSFEKQKAVAKTETNGEAQSIPKHKTEGTTNDLFIEKKINEVVAQVKEMQTKNNTVTAREVDVLLAKAQRDIKTRQLLNPHTQKVDASALLLDVELELERSFREKVFDALGEGFNKIRTAVVKRND</sequence>
<reference evidence="3 4" key="1">
    <citation type="submission" date="2018-04" db="EMBL/GenBank/DDBJ databases">
        <title>Marixanthomonas spongiae HN-E44 sp. nov., isolated from a marine sponge.</title>
        <authorList>
            <person name="Luo L."/>
            <person name="Zhuang L."/>
        </authorList>
    </citation>
    <scope>NUCLEOTIDE SEQUENCE [LARGE SCALE GENOMIC DNA]</scope>
    <source>
        <strain evidence="3 4">HN-E44</strain>
    </source>
</reference>
<evidence type="ECO:0000256" key="2">
    <source>
        <dbReference type="SAM" id="Phobius"/>
    </source>
</evidence>
<dbReference type="Proteomes" id="UP000245962">
    <property type="component" value="Unassembled WGS sequence"/>
</dbReference>
<keyword evidence="2" id="KW-0812">Transmembrane</keyword>
<evidence type="ECO:0000256" key="1">
    <source>
        <dbReference type="SAM" id="MobiDB-lite"/>
    </source>
</evidence>
<feature type="region of interest" description="Disordered" evidence="1">
    <location>
        <begin position="137"/>
        <end position="165"/>
    </location>
</feature>
<evidence type="ECO:0000313" key="4">
    <source>
        <dbReference type="Proteomes" id="UP000245962"/>
    </source>
</evidence>
<keyword evidence="4" id="KW-1185">Reference proteome</keyword>
<dbReference type="RefSeq" id="WP_116692835.1">
    <property type="nucleotide sequence ID" value="NZ_QEHR01000001.1"/>
</dbReference>
<keyword evidence="2" id="KW-0472">Membrane</keyword>
<accession>A0A2U0I7M2</accession>
<comment type="caution">
    <text evidence="3">The sequence shown here is derived from an EMBL/GenBank/DDBJ whole genome shotgun (WGS) entry which is preliminary data.</text>
</comment>
<feature type="transmembrane region" description="Helical" evidence="2">
    <location>
        <begin position="43"/>
        <end position="63"/>
    </location>
</feature>
<evidence type="ECO:0000313" key="3">
    <source>
        <dbReference type="EMBL" id="PVW17091.1"/>
    </source>
</evidence>
<protein>
    <submittedName>
        <fullName evidence="3">Uncharacterized protein</fullName>
    </submittedName>
</protein>
<dbReference type="OrthoDB" id="1247025at2"/>
<name>A0A2U0I7M2_9FLAO</name>
<dbReference type="AlphaFoldDB" id="A0A2U0I7M2"/>
<dbReference type="EMBL" id="QEHR01000001">
    <property type="protein sequence ID" value="PVW17091.1"/>
    <property type="molecule type" value="Genomic_DNA"/>
</dbReference>
<proteinExistence type="predicted"/>
<organism evidence="3 4">
    <name type="scientific">Marixanthomonas spongiae</name>
    <dbReference type="NCBI Taxonomy" id="2174845"/>
    <lineage>
        <taxon>Bacteria</taxon>
        <taxon>Pseudomonadati</taxon>
        <taxon>Bacteroidota</taxon>
        <taxon>Flavobacteriia</taxon>
        <taxon>Flavobacteriales</taxon>
        <taxon>Flavobacteriaceae</taxon>
        <taxon>Marixanthomonas</taxon>
    </lineage>
</organism>